<dbReference type="EMBL" id="KI968738">
    <property type="protein sequence ID" value="EUN26555.1"/>
    <property type="molecule type" value="Genomic_DNA"/>
</dbReference>
<keyword evidence="2" id="KW-1185">Reference proteome</keyword>
<dbReference type="OrthoDB" id="10440944at2759"/>
<dbReference type="HOGENOM" id="CLU_190839_0_0_1"/>
<sequence length="87" mass="9844">MQFHIRGRVRPAHNSGIQQSSLASFGREVAILMANTPKTKRCTAPVYHPAFDLCAESRQARYNLQITTPRIMTSRKTMPRITGVAFR</sequence>
<evidence type="ECO:0000313" key="1">
    <source>
        <dbReference type="EMBL" id="EUN26555.1"/>
    </source>
</evidence>
<name>W7EKZ0_BIPV3</name>
<organism evidence="1 2">
    <name type="scientific">Bipolaris victoriae (strain FI3)</name>
    <name type="common">Victoria blight of oats agent</name>
    <name type="synonym">Cochliobolus victoriae</name>
    <dbReference type="NCBI Taxonomy" id="930091"/>
    <lineage>
        <taxon>Eukaryota</taxon>
        <taxon>Fungi</taxon>
        <taxon>Dikarya</taxon>
        <taxon>Ascomycota</taxon>
        <taxon>Pezizomycotina</taxon>
        <taxon>Dothideomycetes</taxon>
        <taxon>Pleosporomycetidae</taxon>
        <taxon>Pleosporales</taxon>
        <taxon>Pleosporineae</taxon>
        <taxon>Pleosporaceae</taxon>
        <taxon>Bipolaris</taxon>
    </lineage>
</organism>
<accession>W7EKZ0</accession>
<dbReference type="RefSeq" id="XP_014556138.1">
    <property type="nucleotide sequence ID" value="XM_014700652.1"/>
</dbReference>
<dbReference type="GeneID" id="26248077"/>
<reference evidence="1 2" key="1">
    <citation type="journal article" date="2013" name="PLoS Genet.">
        <title>Comparative genome structure, secondary metabolite, and effector coding capacity across Cochliobolus pathogens.</title>
        <authorList>
            <person name="Condon B.J."/>
            <person name="Leng Y."/>
            <person name="Wu D."/>
            <person name="Bushley K.E."/>
            <person name="Ohm R.A."/>
            <person name="Otillar R."/>
            <person name="Martin J."/>
            <person name="Schackwitz W."/>
            <person name="Grimwood J."/>
            <person name="MohdZainudin N."/>
            <person name="Xue C."/>
            <person name="Wang R."/>
            <person name="Manning V.A."/>
            <person name="Dhillon B."/>
            <person name="Tu Z.J."/>
            <person name="Steffenson B.J."/>
            <person name="Salamov A."/>
            <person name="Sun H."/>
            <person name="Lowry S."/>
            <person name="LaButti K."/>
            <person name="Han J."/>
            <person name="Copeland A."/>
            <person name="Lindquist E."/>
            <person name="Barry K."/>
            <person name="Schmutz J."/>
            <person name="Baker S.E."/>
            <person name="Ciuffetti L.M."/>
            <person name="Grigoriev I.V."/>
            <person name="Zhong S."/>
            <person name="Turgeon B.G."/>
        </authorList>
    </citation>
    <scope>NUCLEOTIDE SEQUENCE [LARGE SCALE GENOMIC DNA]</scope>
    <source>
        <strain evidence="1 2">FI3</strain>
    </source>
</reference>
<protein>
    <submittedName>
        <fullName evidence="1">Uncharacterized protein</fullName>
    </submittedName>
</protein>
<dbReference type="AlphaFoldDB" id="W7EKZ0"/>
<gene>
    <name evidence="1" type="ORF">COCVIDRAFT_100601</name>
</gene>
<proteinExistence type="predicted"/>
<dbReference type="Proteomes" id="UP000054337">
    <property type="component" value="Unassembled WGS sequence"/>
</dbReference>
<evidence type="ECO:0000313" key="2">
    <source>
        <dbReference type="Proteomes" id="UP000054337"/>
    </source>
</evidence>